<keyword evidence="1" id="KW-1133">Transmembrane helix</keyword>
<dbReference type="RefSeq" id="WP_181363681.1">
    <property type="nucleotide sequence ID" value="NZ_OMOI01000001.1"/>
</dbReference>
<accession>A0A2R8AIB8</accession>
<evidence type="ECO:0008006" key="4">
    <source>
        <dbReference type="Google" id="ProtNLM"/>
    </source>
</evidence>
<dbReference type="AlphaFoldDB" id="A0A2R8AIB8"/>
<keyword evidence="3" id="KW-1185">Reference proteome</keyword>
<protein>
    <recommendedName>
        <fullName evidence="4">Glyceraldehyde-3-phosphate dehydrogenase</fullName>
    </recommendedName>
</protein>
<reference evidence="2 3" key="1">
    <citation type="submission" date="2018-03" db="EMBL/GenBank/DDBJ databases">
        <authorList>
            <person name="Keele B.F."/>
        </authorList>
    </citation>
    <scope>NUCLEOTIDE SEQUENCE [LARGE SCALE GENOMIC DNA]</scope>
    <source>
        <strain evidence="2 3">CECT 8811</strain>
    </source>
</reference>
<name>A0A2R8AIB8_9RHOB</name>
<dbReference type="Proteomes" id="UP000244911">
    <property type="component" value="Unassembled WGS sequence"/>
</dbReference>
<evidence type="ECO:0000313" key="3">
    <source>
        <dbReference type="Proteomes" id="UP000244911"/>
    </source>
</evidence>
<dbReference type="EMBL" id="OMOI01000001">
    <property type="protein sequence ID" value="SPF75803.1"/>
    <property type="molecule type" value="Genomic_DNA"/>
</dbReference>
<evidence type="ECO:0000313" key="2">
    <source>
        <dbReference type="EMBL" id="SPF75803.1"/>
    </source>
</evidence>
<proteinExistence type="predicted"/>
<gene>
    <name evidence="2" type="ORF">ALP8811_00797</name>
</gene>
<keyword evidence="1" id="KW-0472">Membrane</keyword>
<feature type="transmembrane region" description="Helical" evidence="1">
    <location>
        <begin position="6"/>
        <end position="26"/>
    </location>
</feature>
<keyword evidence="1" id="KW-0812">Transmembrane</keyword>
<evidence type="ECO:0000256" key="1">
    <source>
        <dbReference type="SAM" id="Phobius"/>
    </source>
</evidence>
<sequence>MTNQLAIILGAMILLLVGLDVFVWDAENLLFLAKKFLDLTEWAAFWR</sequence>
<organism evidence="2 3">
    <name type="scientific">Aliiroseovarius pelagivivens</name>
    <dbReference type="NCBI Taxonomy" id="1639690"/>
    <lineage>
        <taxon>Bacteria</taxon>
        <taxon>Pseudomonadati</taxon>
        <taxon>Pseudomonadota</taxon>
        <taxon>Alphaproteobacteria</taxon>
        <taxon>Rhodobacterales</taxon>
        <taxon>Paracoccaceae</taxon>
        <taxon>Aliiroseovarius</taxon>
    </lineage>
</organism>